<organism evidence="2 3">
    <name type="scientific">Actinidia rufa</name>
    <dbReference type="NCBI Taxonomy" id="165716"/>
    <lineage>
        <taxon>Eukaryota</taxon>
        <taxon>Viridiplantae</taxon>
        <taxon>Streptophyta</taxon>
        <taxon>Embryophyta</taxon>
        <taxon>Tracheophyta</taxon>
        <taxon>Spermatophyta</taxon>
        <taxon>Magnoliopsida</taxon>
        <taxon>eudicotyledons</taxon>
        <taxon>Gunneridae</taxon>
        <taxon>Pentapetalae</taxon>
        <taxon>asterids</taxon>
        <taxon>Ericales</taxon>
        <taxon>Actinidiaceae</taxon>
        <taxon>Actinidia</taxon>
    </lineage>
</organism>
<proteinExistence type="predicted"/>
<reference evidence="3" key="1">
    <citation type="submission" date="2019-07" db="EMBL/GenBank/DDBJ databases">
        <title>De Novo Assembly of kiwifruit Actinidia rufa.</title>
        <authorList>
            <person name="Sugita-Konishi S."/>
            <person name="Sato K."/>
            <person name="Mori E."/>
            <person name="Abe Y."/>
            <person name="Kisaki G."/>
            <person name="Hamano K."/>
            <person name="Suezawa K."/>
            <person name="Otani M."/>
            <person name="Fukuda T."/>
            <person name="Manabe T."/>
            <person name="Gomi K."/>
            <person name="Tabuchi M."/>
            <person name="Akimitsu K."/>
            <person name="Kataoka I."/>
        </authorList>
    </citation>
    <scope>NUCLEOTIDE SEQUENCE [LARGE SCALE GENOMIC DNA]</scope>
    <source>
        <strain evidence="3">cv. Fuchu</strain>
    </source>
</reference>
<sequence length="95" mass="10505">MQTSNNAIVLLSIFFKTGASGRKGHLIMEQDSDSGGYYKMSFIWYYLSERSNLSFHLDASIIGVDTLGFGEADVDMPPLEDTDANAEGNKMEEVD</sequence>
<name>A0A7J0DH60_9ERIC</name>
<accession>A0A7J0DH60</accession>
<evidence type="ECO:0000313" key="3">
    <source>
        <dbReference type="Proteomes" id="UP000585474"/>
    </source>
</evidence>
<protein>
    <submittedName>
        <fullName evidence="2">Heat shock protein 81-3</fullName>
    </submittedName>
</protein>
<dbReference type="AlphaFoldDB" id="A0A7J0DH60"/>
<dbReference type="Proteomes" id="UP000585474">
    <property type="component" value="Unassembled WGS sequence"/>
</dbReference>
<gene>
    <name evidence="2" type="ORF">Acr_00g0038440</name>
</gene>
<keyword evidence="2" id="KW-0346">Stress response</keyword>
<evidence type="ECO:0000256" key="1">
    <source>
        <dbReference type="SAM" id="MobiDB-lite"/>
    </source>
</evidence>
<evidence type="ECO:0000313" key="2">
    <source>
        <dbReference type="EMBL" id="GFS35209.1"/>
    </source>
</evidence>
<comment type="caution">
    <text evidence="2">The sequence shown here is derived from an EMBL/GenBank/DDBJ whole genome shotgun (WGS) entry which is preliminary data.</text>
</comment>
<feature type="region of interest" description="Disordered" evidence="1">
    <location>
        <begin position="76"/>
        <end position="95"/>
    </location>
</feature>
<dbReference type="EMBL" id="BJWL01000224">
    <property type="protein sequence ID" value="GFS35209.1"/>
    <property type="molecule type" value="Genomic_DNA"/>
</dbReference>
<keyword evidence="3" id="KW-1185">Reference proteome</keyword>
<dbReference type="OrthoDB" id="1731423at2759"/>